<feature type="domain" description="HAMP" evidence="4">
    <location>
        <begin position="343"/>
        <end position="392"/>
    </location>
</feature>
<accession>A0ABN8VYX5</accession>
<evidence type="ECO:0000313" key="6">
    <source>
        <dbReference type="Proteomes" id="UP001157733"/>
    </source>
</evidence>
<evidence type="ECO:0000256" key="1">
    <source>
        <dbReference type="ARBA" id="ARBA00022500"/>
    </source>
</evidence>
<evidence type="ECO:0000256" key="3">
    <source>
        <dbReference type="SAM" id="Phobius"/>
    </source>
</evidence>
<protein>
    <submittedName>
        <fullName evidence="5">Methyl-accepting chemotaxis protein</fullName>
    </submittedName>
</protein>
<dbReference type="EMBL" id="OX336137">
    <property type="protein sequence ID" value="CAI2718979.1"/>
    <property type="molecule type" value="Genomic_DNA"/>
</dbReference>
<dbReference type="PANTHER" id="PTHR43531:SF11">
    <property type="entry name" value="METHYL-ACCEPTING CHEMOTAXIS PROTEIN 3"/>
    <property type="match status" value="1"/>
</dbReference>
<sequence length="394" mass="45090">MVKFRDCKVSTKIGVGFGLITVILMGVVLVTIQQVKNMEAITKRVVTLRTPTAHSSLMMLNGMNHSLASLRGWVILGDSRFKQDRAAAWSEQIEPSLQQLHQLAPQWEDEDGVEMLRSIEKDLKDFKQFQQDIEGIAQTVQNTPARQILFEKAQPVEERLITYITRMINLEMRIPPSSQNRKALLAIMADLEGTTSLAFEKAEEFLLSGDKDFKKQFEESWVKNTERFNDLKRNFKLLSEGQKKVFKRLEQARNEIEPLLHEIIQIRSGEEWNMANAWLVQKAIPVSSRIKSNLNKMTETQNRLLDEDMKEISSRTHFLITLLVLLFFMAALMAGVLGSAITRTISEPIQQVSHMAREMAKGNLRQKKLPIHARDEVGDLADSFNQLLEKMKGK</sequence>
<feature type="transmembrane region" description="Helical" evidence="3">
    <location>
        <begin position="318"/>
        <end position="341"/>
    </location>
</feature>
<dbReference type="InterPro" id="IPR003660">
    <property type="entry name" value="HAMP_dom"/>
</dbReference>
<keyword evidence="6" id="KW-1185">Reference proteome</keyword>
<dbReference type="Pfam" id="PF00672">
    <property type="entry name" value="HAMP"/>
    <property type="match status" value="1"/>
</dbReference>
<dbReference type="SUPFAM" id="SSF158472">
    <property type="entry name" value="HAMP domain-like"/>
    <property type="match status" value="1"/>
</dbReference>
<dbReference type="PROSITE" id="PS50885">
    <property type="entry name" value="HAMP"/>
    <property type="match status" value="1"/>
</dbReference>
<proteinExistence type="inferred from homology"/>
<dbReference type="Proteomes" id="UP001157733">
    <property type="component" value="Chromosome"/>
</dbReference>
<comment type="similarity">
    <text evidence="2">Belongs to the methyl-accepting chemotaxis (MCP) protein family.</text>
</comment>
<dbReference type="InterPro" id="IPR051310">
    <property type="entry name" value="MCP_chemotaxis"/>
</dbReference>
<gene>
    <name evidence="5" type="ORF">NSPWAT_2123</name>
</gene>
<reference evidence="5 6" key="1">
    <citation type="submission" date="2022-09" db="EMBL/GenBank/DDBJ databases">
        <authorList>
            <person name="Kop L."/>
        </authorList>
    </citation>
    <scope>NUCLEOTIDE SEQUENCE [LARGE SCALE GENOMIC DNA]</scope>
    <source>
        <strain evidence="5 6">347</strain>
    </source>
</reference>
<organism evidence="5 6">
    <name type="scientific">Nitrospina watsonii</name>
    <dbReference type="NCBI Taxonomy" id="1323948"/>
    <lineage>
        <taxon>Bacteria</taxon>
        <taxon>Pseudomonadati</taxon>
        <taxon>Nitrospinota/Tectimicrobiota group</taxon>
        <taxon>Nitrospinota</taxon>
        <taxon>Nitrospinia</taxon>
        <taxon>Nitrospinales</taxon>
        <taxon>Nitrospinaceae</taxon>
        <taxon>Nitrospina</taxon>
    </lineage>
</organism>
<dbReference type="CDD" id="cd06225">
    <property type="entry name" value="HAMP"/>
    <property type="match status" value="1"/>
</dbReference>
<keyword evidence="1" id="KW-0145">Chemotaxis</keyword>
<dbReference type="Gene3D" id="6.10.340.10">
    <property type="match status" value="1"/>
</dbReference>
<dbReference type="SMART" id="SM00304">
    <property type="entry name" value="HAMP"/>
    <property type="match status" value="1"/>
</dbReference>
<feature type="transmembrane region" description="Helical" evidence="3">
    <location>
        <begin position="13"/>
        <end position="32"/>
    </location>
</feature>
<keyword evidence="3" id="KW-0472">Membrane</keyword>
<evidence type="ECO:0000256" key="2">
    <source>
        <dbReference type="ARBA" id="ARBA00029447"/>
    </source>
</evidence>
<name>A0ABN8VYX5_9BACT</name>
<dbReference type="RefSeq" id="WP_282011843.1">
    <property type="nucleotide sequence ID" value="NZ_OX336137.1"/>
</dbReference>
<evidence type="ECO:0000313" key="5">
    <source>
        <dbReference type="EMBL" id="CAI2718979.1"/>
    </source>
</evidence>
<evidence type="ECO:0000259" key="4">
    <source>
        <dbReference type="PROSITE" id="PS50885"/>
    </source>
</evidence>
<keyword evidence="3" id="KW-1133">Transmembrane helix</keyword>
<keyword evidence="3" id="KW-0812">Transmembrane</keyword>
<dbReference type="PANTHER" id="PTHR43531">
    <property type="entry name" value="PROTEIN ICFG"/>
    <property type="match status" value="1"/>
</dbReference>